<dbReference type="FunFam" id="1.25.10.10:FF:000237">
    <property type="entry name" value="Pumilio homolog 9"/>
    <property type="match status" value="1"/>
</dbReference>
<evidence type="ECO:0000259" key="6">
    <source>
        <dbReference type="PROSITE" id="PS50303"/>
    </source>
</evidence>
<feature type="repeat" description="Pumilio" evidence="4">
    <location>
        <begin position="385"/>
        <end position="421"/>
    </location>
</feature>
<sequence>MENFFNELLNDDTQPTSAPQSATSSGTRGIAIAKPNSTSRLSDPPIAYGYKYGSDITGFSEASSCCSSSTPFVPSQTEAEIRLLDIDSLPHNAVGKEMDYIKLQQRLQALQIREGIAGDHSAAAGTDLIRPHSSSTVRQSVLPNPVALSESRGPSSLVDYNLQCSYPMRRQSQSPTAYYSNALNPNKAINVTASQNGFALNENTLNLLNSQVSSVRVPMNTEVCGCEDSFIIQGNDISYAETNAIGFGIERSLPQIDAHMDAMIRLRRVDSFPDVKRSIYHIAKDQNGCRLLHQKIDEGNAYEISAIFNGIIGHVIGLMENAFGNYLIQKLIGICNDQQRIRIVQMLTEDPNVFIRVALNTHGTRVVQKLIATIKTRYEANLIMKVLIPSFVKLIKDLNGSHVIQSCLTSLTLDYNKFIFDAAARNCVDIAKHRYGCRVLHACINHSTGDQQRKLLAEISANGLDLAKDAFGNYTVQFILDLHNSIANANFMWQFKGNYVDLSKQKFSSNVVEKCIEVFEDNDRAKLILELLLASEFKELLEDPYANYVIQSALTVTKDPLLQSLIVQAIRPHAEELKSCPYFKQINKIISRN</sequence>
<feature type="region of interest" description="Disordered" evidence="5">
    <location>
        <begin position="130"/>
        <end position="154"/>
    </location>
</feature>
<evidence type="ECO:0000256" key="3">
    <source>
        <dbReference type="ARBA" id="ARBA00058490"/>
    </source>
</evidence>
<organism evidence="7 8">
    <name type="scientific">Dendrobium thyrsiflorum</name>
    <name type="common">Pinecone-like raceme dendrobium</name>
    <name type="synonym">Orchid</name>
    <dbReference type="NCBI Taxonomy" id="117978"/>
    <lineage>
        <taxon>Eukaryota</taxon>
        <taxon>Viridiplantae</taxon>
        <taxon>Streptophyta</taxon>
        <taxon>Embryophyta</taxon>
        <taxon>Tracheophyta</taxon>
        <taxon>Spermatophyta</taxon>
        <taxon>Magnoliopsida</taxon>
        <taxon>Liliopsida</taxon>
        <taxon>Asparagales</taxon>
        <taxon>Orchidaceae</taxon>
        <taxon>Epidendroideae</taxon>
        <taxon>Malaxideae</taxon>
        <taxon>Dendrobiinae</taxon>
        <taxon>Dendrobium</taxon>
    </lineage>
</organism>
<dbReference type="InterPro" id="IPR016024">
    <property type="entry name" value="ARM-type_fold"/>
</dbReference>
<feature type="repeat" description="Pumilio" evidence="4">
    <location>
        <begin position="422"/>
        <end position="457"/>
    </location>
</feature>
<dbReference type="SUPFAM" id="SSF48371">
    <property type="entry name" value="ARM repeat"/>
    <property type="match status" value="1"/>
</dbReference>
<evidence type="ECO:0000313" key="8">
    <source>
        <dbReference type="Proteomes" id="UP001552299"/>
    </source>
</evidence>
<dbReference type="AlphaFoldDB" id="A0ABD0UQ24"/>
<dbReference type="PANTHER" id="PTHR12537">
    <property type="entry name" value="RNA BINDING PROTEIN PUMILIO-RELATED"/>
    <property type="match status" value="1"/>
</dbReference>
<reference evidence="7 8" key="1">
    <citation type="journal article" date="2024" name="Plant Biotechnol. J.">
        <title>Dendrobium thyrsiflorum genome and its molecular insights into genes involved in important horticultural traits.</title>
        <authorList>
            <person name="Chen B."/>
            <person name="Wang J.Y."/>
            <person name="Zheng P.J."/>
            <person name="Li K.L."/>
            <person name="Liang Y.M."/>
            <person name="Chen X.F."/>
            <person name="Zhang C."/>
            <person name="Zhao X."/>
            <person name="He X."/>
            <person name="Zhang G.Q."/>
            <person name="Liu Z.J."/>
            <person name="Xu Q."/>
        </authorList>
    </citation>
    <scope>NUCLEOTIDE SEQUENCE [LARGE SCALE GENOMIC DNA]</scope>
    <source>
        <strain evidence="7">GZMU011</strain>
    </source>
</reference>
<feature type="repeat" description="Pumilio" evidence="4">
    <location>
        <begin position="532"/>
        <end position="568"/>
    </location>
</feature>
<feature type="repeat" description="Pumilio" evidence="4">
    <location>
        <begin position="494"/>
        <end position="530"/>
    </location>
</feature>
<comment type="function">
    <text evidence="3">Sequence-specific RNA-binding protein that regulates translation and mRNA stability by binding the 3'-UTR of target mRNAs.</text>
</comment>
<dbReference type="PROSITE" id="PS50303">
    <property type="entry name" value="PUM_HD"/>
    <property type="match status" value="1"/>
</dbReference>
<dbReference type="InterPro" id="IPR033712">
    <property type="entry name" value="Pumilio_RNA-bd"/>
</dbReference>
<comment type="caution">
    <text evidence="7">The sequence shown here is derived from an EMBL/GenBank/DDBJ whole genome shotgun (WGS) entry which is preliminary data.</text>
</comment>
<keyword evidence="1" id="KW-0677">Repeat</keyword>
<dbReference type="SMART" id="SM00025">
    <property type="entry name" value="Pumilio"/>
    <property type="match status" value="8"/>
</dbReference>
<proteinExistence type="predicted"/>
<dbReference type="GO" id="GO:0006417">
    <property type="term" value="P:regulation of translation"/>
    <property type="evidence" value="ECO:0007669"/>
    <property type="project" value="UniProtKB-KW"/>
</dbReference>
<evidence type="ECO:0000256" key="1">
    <source>
        <dbReference type="ARBA" id="ARBA00022737"/>
    </source>
</evidence>
<dbReference type="PANTHER" id="PTHR12537:SF13">
    <property type="entry name" value="PUMILIO HOMOLOGY DOMAIN FAMILY MEMBER 4"/>
    <property type="match status" value="1"/>
</dbReference>
<dbReference type="CDD" id="cd07920">
    <property type="entry name" value="Pumilio"/>
    <property type="match status" value="1"/>
</dbReference>
<feature type="repeat" description="Pumilio" evidence="4">
    <location>
        <begin position="310"/>
        <end position="345"/>
    </location>
</feature>
<feature type="repeat" description="Pumilio" evidence="4">
    <location>
        <begin position="346"/>
        <end position="384"/>
    </location>
</feature>
<evidence type="ECO:0000256" key="4">
    <source>
        <dbReference type="PROSITE-ProRule" id="PRU00317"/>
    </source>
</evidence>
<evidence type="ECO:0000256" key="2">
    <source>
        <dbReference type="ARBA" id="ARBA00022845"/>
    </source>
</evidence>
<feature type="region of interest" description="Disordered" evidence="5">
    <location>
        <begin position="1"/>
        <end position="38"/>
    </location>
</feature>
<dbReference type="PROSITE" id="PS50302">
    <property type="entry name" value="PUM"/>
    <property type="match status" value="7"/>
</dbReference>
<feature type="domain" description="PUM-HD" evidence="6">
    <location>
        <begin position="248"/>
        <end position="593"/>
    </location>
</feature>
<evidence type="ECO:0000256" key="5">
    <source>
        <dbReference type="SAM" id="MobiDB-lite"/>
    </source>
</evidence>
<gene>
    <name evidence="7" type="ORF">M5K25_018429</name>
</gene>
<feature type="compositionally biased region" description="Polar residues" evidence="5">
    <location>
        <begin position="11"/>
        <end position="27"/>
    </location>
</feature>
<keyword evidence="2" id="KW-0810">Translation regulation</keyword>
<protein>
    <recommendedName>
        <fullName evidence="6">PUM-HD domain-containing protein</fullName>
    </recommendedName>
</protein>
<name>A0ABD0UQ24_DENTH</name>
<dbReference type="Gene3D" id="1.25.10.10">
    <property type="entry name" value="Leucine-rich Repeat Variant"/>
    <property type="match status" value="1"/>
</dbReference>
<dbReference type="InterPro" id="IPR001313">
    <property type="entry name" value="Pumilio_RNA-bd_rpt"/>
</dbReference>
<dbReference type="EMBL" id="JANQDX010000014">
    <property type="protein sequence ID" value="KAL0912456.1"/>
    <property type="molecule type" value="Genomic_DNA"/>
</dbReference>
<dbReference type="InterPro" id="IPR033133">
    <property type="entry name" value="PUM-HD"/>
</dbReference>
<keyword evidence="8" id="KW-1185">Reference proteome</keyword>
<dbReference type="Pfam" id="PF00806">
    <property type="entry name" value="PUF"/>
    <property type="match status" value="8"/>
</dbReference>
<evidence type="ECO:0000313" key="7">
    <source>
        <dbReference type="EMBL" id="KAL0912456.1"/>
    </source>
</evidence>
<accession>A0ABD0UQ24</accession>
<dbReference type="InterPro" id="IPR011989">
    <property type="entry name" value="ARM-like"/>
</dbReference>
<feature type="compositionally biased region" description="Polar residues" evidence="5">
    <location>
        <begin position="132"/>
        <end position="142"/>
    </location>
</feature>
<dbReference type="Proteomes" id="UP001552299">
    <property type="component" value="Unassembled WGS sequence"/>
</dbReference>
<feature type="repeat" description="Pumilio" evidence="4">
    <location>
        <begin position="274"/>
        <end position="309"/>
    </location>
</feature>